<comment type="subcellular location">
    <subcellularLocation>
        <location evidence="1 10">Vacuole membrane</location>
        <topology evidence="1 10">Multi-pass membrane protein</topology>
    </subcellularLocation>
</comment>
<keyword evidence="6 10" id="KW-0029">Amino-acid transport</keyword>
<evidence type="ECO:0000313" key="12">
    <source>
        <dbReference type="Proteomes" id="UP000019375"/>
    </source>
</evidence>
<evidence type="ECO:0000256" key="6">
    <source>
        <dbReference type="ARBA" id="ARBA00022970"/>
    </source>
</evidence>
<dbReference type="GO" id="GO:0005774">
    <property type="term" value="C:vacuolar membrane"/>
    <property type="evidence" value="ECO:0007669"/>
    <property type="project" value="UniProtKB-SubCell"/>
</dbReference>
<feature type="transmembrane region" description="Helical" evidence="10">
    <location>
        <begin position="342"/>
        <end position="364"/>
    </location>
</feature>
<proteinExistence type="inferred from homology"/>
<dbReference type="InterPro" id="IPR036259">
    <property type="entry name" value="MFS_trans_sf"/>
</dbReference>
<dbReference type="CDD" id="cd17483">
    <property type="entry name" value="MFS_Atg22_like"/>
    <property type="match status" value="1"/>
</dbReference>
<dbReference type="InterPro" id="IPR050495">
    <property type="entry name" value="ATG22/LtaA_families"/>
</dbReference>
<evidence type="ECO:0000256" key="10">
    <source>
        <dbReference type="RuleBase" id="RU363073"/>
    </source>
</evidence>
<evidence type="ECO:0000256" key="3">
    <source>
        <dbReference type="ARBA" id="ARBA00022448"/>
    </source>
</evidence>
<protein>
    <recommendedName>
        <fullName evidence="10">Autophagy-related protein</fullName>
    </recommendedName>
</protein>
<evidence type="ECO:0000256" key="7">
    <source>
        <dbReference type="ARBA" id="ARBA00022989"/>
    </source>
</evidence>
<evidence type="ECO:0000256" key="4">
    <source>
        <dbReference type="ARBA" id="ARBA00022554"/>
    </source>
</evidence>
<dbReference type="InterPro" id="IPR044738">
    <property type="entry name" value="Atg22"/>
</dbReference>
<dbReference type="OrthoDB" id="42657at2759"/>
<dbReference type="InterPro" id="IPR024671">
    <property type="entry name" value="Atg22-like"/>
</dbReference>
<feature type="transmembrane region" description="Helical" evidence="10">
    <location>
        <begin position="33"/>
        <end position="56"/>
    </location>
</feature>
<sequence>MSYGSQDEVRVQDRIAADSISLLKRTKNNVKGWYFYSFSSEPFAVSAVAIYIPLLLEQFARTNGVTVGDHSKKCTSNQDKCVLGLFSNRIYIDTSSFALYTFSVSVLLQILVVITVSGLVDVWKTVTFKRRILMVFGALGAFAVILISQLSLNQYYMLAALYIVANTCYGVVNVVGNSLLPRFVSDLVEYEQGSEPLSADILTTVISGKGASLGYGGSLLVQIFSMWLVNESKTQDNIQVAVLFVGIWWICWQSPMMWLLQDVKPAFFLNDHSSTNYPVRFEFRLLKCGWFSLLESLKNAKLLKDMVIFLLGWFIVSDSLTTINSAAILFARTELGMSTLSLILISVLTMISAILGAFFIPHYICPRFQLTPQRTLIYIICWSSVIPFYGLLGFAFENIGLKHPAEMFVMSVWYGISIGGVAAVSRSLFSLIIPPGRESTFFSLFSVTDKGSSIVGPMLVGFITDETHEIRYSFYLLFALLVVSIPIFNSINLSRAKKGADELRRVDPEALD</sequence>
<dbReference type="PANTHER" id="PTHR23519">
    <property type="entry name" value="AUTOPHAGY-RELATED PROTEIN 22"/>
    <property type="match status" value="1"/>
</dbReference>
<keyword evidence="12" id="KW-1185">Reference proteome</keyword>
<feature type="transmembrane region" description="Helical" evidence="10">
    <location>
        <begin position="307"/>
        <end position="330"/>
    </location>
</feature>
<organism evidence="11 12">
    <name type="scientific">Zygosaccharomyces bailii (strain CLIB 213 / ATCC 58445 / CBS 680 / BCRC 21525 / NBRC 1098 / NCYC 1416 / NRRL Y-2227)</name>
    <dbReference type="NCBI Taxonomy" id="1333698"/>
    <lineage>
        <taxon>Eukaryota</taxon>
        <taxon>Fungi</taxon>
        <taxon>Dikarya</taxon>
        <taxon>Ascomycota</taxon>
        <taxon>Saccharomycotina</taxon>
        <taxon>Saccharomycetes</taxon>
        <taxon>Saccharomycetales</taxon>
        <taxon>Saccharomycetaceae</taxon>
        <taxon>Zygosaccharomyces</taxon>
    </lineage>
</organism>
<keyword evidence="3 10" id="KW-0813">Transport</keyword>
<dbReference type="AlphaFoldDB" id="A0A8J2TB41"/>
<dbReference type="Proteomes" id="UP000019375">
    <property type="component" value="Unassembled WGS sequence"/>
</dbReference>
<keyword evidence="7 10" id="KW-1133">Transmembrane helix</keyword>
<gene>
    <name evidence="11" type="ORF">BN860_02058g</name>
</gene>
<feature type="transmembrane region" description="Helical" evidence="10">
    <location>
        <begin position="241"/>
        <end position="260"/>
    </location>
</feature>
<feature type="transmembrane region" description="Helical" evidence="10">
    <location>
        <begin position="212"/>
        <end position="229"/>
    </location>
</feature>
<feature type="transmembrane region" description="Helical" evidence="10">
    <location>
        <begin position="156"/>
        <end position="175"/>
    </location>
</feature>
<feature type="transmembrane region" description="Helical" evidence="10">
    <location>
        <begin position="97"/>
        <end position="120"/>
    </location>
</feature>
<reference evidence="12" key="1">
    <citation type="journal article" date="2013" name="Genome Announc.">
        <title>Genome sequence of the food spoilage yeast Zygosaccharomyces bailii CLIB 213(T).</title>
        <authorList>
            <person name="Galeote V."/>
            <person name="Bigey F."/>
            <person name="Devillers H."/>
            <person name="Neuveglise C."/>
            <person name="Dequin S."/>
        </authorList>
    </citation>
    <scope>NUCLEOTIDE SEQUENCE [LARGE SCALE GENOMIC DNA]</scope>
    <source>
        <strain evidence="12">CLIB 213 / ATCC 58445 / CBS 680 / CCRC 21525 / NBRC 1098 / NCYC 1416 / NRRL Y-2227</strain>
    </source>
</reference>
<dbReference type="EMBL" id="HG316467">
    <property type="protein sequence ID" value="CDF91827.1"/>
    <property type="molecule type" value="Genomic_DNA"/>
</dbReference>
<comment type="similarity">
    <text evidence="2 10">Belongs to the ATG22 family.</text>
</comment>
<evidence type="ECO:0000256" key="1">
    <source>
        <dbReference type="ARBA" id="ARBA00004128"/>
    </source>
</evidence>
<feature type="transmembrane region" description="Helical" evidence="10">
    <location>
        <begin position="376"/>
        <end position="396"/>
    </location>
</feature>
<keyword evidence="5 10" id="KW-0812">Transmembrane</keyword>
<dbReference type="Gene3D" id="1.20.1250.20">
    <property type="entry name" value="MFS general substrate transporter like domains"/>
    <property type="match status" value="1"/>
</dbReference>
<dbReference type="SUPFAM" id="SSF103473">
    <property type="entry name" value="MFS general substrate transporter"/>
    <property type="match status" value="1"/>
</dbReference>
<dbReference type="GO" id="GO:0006914">
    <property type="term" value="P:autophagy"/>
    <property type="evidence" value="ECO:0007669"/>
    <property type="project" value="UniProtKB-KW"/>
</dbReference>
<comment type="function">
    <text evidence="10">Vacuolar effluxer which mediate the efflux of amino acids resulting from autophagic degradation. The release of autophagic amino acids allows the maintenance of protein synthesis and viability during nitrogen starvation.</text>
</comment>
<accession>A0A8J2TB41</accession>
<keyword evidence="9 10" id="KW-0472">Membrane</keyword>
<feature type="transmembrane region" description="Helical" evidence="10">
    <location>
        <begin position="408"/>
        <end position="429"/>
    </location>
</feature>
<dbReference type="GO" id="GO:0032974">
    <property type="term" value="P:amino acid transmembrane export from vacuole"/>
    <property type="evidence" value="ECO:0007669"/>
    <property type="project" value="InterPro"/>
</dbReference>
<keyword evidence="8 10" id="KW-0072">Autophagy</keyword>
<dbReference type="PANTHER" id="PTHR23519:SF1">
    <property type="entry name" value="AUTOPHAGY-RELATED PROTEIN 22"/>
    <property type="match status" value="1"/>
</dbReference>
<evidence type="ECO:0000256" key="8">
    <source>
        <dbReference type="ARBA" id="ARBA00023006"/>
    </source>
</evidence>
<evidence type="ECO:0000256" key="2">
    <source>
        <dbReference type="ARBA" id="ARBA00006978"/>
    </source>
</evidence>
<evidence type="ECO:0000256" key="5">
    <source>
        <dbReference type="ARBA" id="ARBA00022692"/>
    </source>
</evidence>
<dbReference type="Pfam" id="PF11700">
    <property type="entry name" value="ATG22"/>
    <property type="match status" value="1"/>
</dbReference>
<keyword evidence="4 10" id="KW-0926">Vacuole</keyword>
<name>A0A8J2TB41_ZYGB2</name>
<evidence type="ECO:0000313" key="11">
    <source>
        <dbReference type="EMBL" id="CDF91827.1"/>
    </source>
</evidence>
<feature type="transmembrane region" description="Helical" evidence="10">
    <location>
        <begin position="470"/>
        <end position="488"/>
    </location>
</feature>
<evidence type="ECO:0000256" key="9">
    <source>
        <dbReference type="ARBA" id="ARBA00023136"/>
    </source>
</evidence>
<feature type="transmembrane region" description="Helical" evidence="10">
    <location>
        <begin position="441"/>
        <end position="464"/>
    </location>
</feature>
<feature type="transmembrane region" description="Helical" evidence="10">
    <location>
        <begin position="132"/>
        <end position="150"/>
    </location>
</feature>